<dbReference type="EMBL" id="AHMM02000016">
    <property type="protein sequence ID" value="EQA37169.1"/>
    <property type="molecule type" value="Genomic_DNA"/>
</dbReference>
<dbReference type="STRING" id="1049790.LEP1GSC047_0742"/>
<dbReference type="InterPro" id="IPR051532">
    <property type="entry name" value="Ester_Hydrolysis_Enzymes"/>
</dbReference>
<proteinExistence type="predicted"/>
<sequence length="252" mass="28495">MSLCMKSLTRISFVFALLTSCASFRNDTIVDYYNPDFACSSSLGSRSAEFWTQYQAKYNEAIEFYKKENERIKVARIVFVGNSLIAGFPADLLSVQFPGSVNRGIPGDMTEMLLGRLESTVFALKPSYIVMEIGGNDIREGKCLDYIEARHREIIAKIHSILPDAKIVLLGIPPVLSKDVNSVSPVVNAWLSRIASENPNVSFLDIWPYFRKKQLPFLREDLALEFGGKLDKIHVNETAYKIWAKQIKPFIK</sequence>
<feature type="chain" id="PRO_5004746714" evidence="1">
    <location>
        <begin position="17"/>
        <end position="252"/>
    </location>
</feature>
<dbReference type="Proteomes" id="UP000018719">
    <property type="component" value="Unassembled WGS sequence"/>
</dbReference>
<dbReference type="PANTHER" id="PTHR30383:SF32">
    <property type="entry name" value="SGNH-HYDROLASE"/>
    <property type="match status" value="1"/>
</dbReference>
<accession>V6HW72</accession>
<organism evidence="3 4">
    <name type="scientific">Leptospira inadai serovar Lyme str. 10</name>
    <dbReference type="NCBI Taxonomy" id="1049790"/>
    <lineage>
        <taxon>Bacteria</taxon>
        <taxon>Pseudomonadati</taxon>
        <taxon>Spirochaetota</taxon>
        <taxon>Spirochaetia</taxon>
        <taxon>Leptospirales</taxon>
        <taxon>Leptospiraceae</taxon>
        <taxon>Leptospira</taxon>
    </lineage>
</organism>
<evidence type="ECO:0000313" key="3">
    <source>
        <dbReference type="EMBL" id="EQA37169.1"/>
    </source>
</evidence>
<dbReference type="AlphaFoldDB" id="V6HW72"/>
<dbReference type="InterPro" id="IPR036514">
    <property type="entry name" value="SGNH_hydro_sf"/>
</dbReference>
<protein>
    <submittedName>
        <fullName evidence="3">GDSL-like protein</fullName>
    </submittedName>
</protein>
<dbReference type="PANTHER" id="PTHR30383">
    <property type="entry name" value="THIOESTERASE 1/PROTEASE 1/LYSOPHOSPHOLIPASE L1"/>
    <property type="match status" value="1"/>
</dbReference>
<reference evidence="3 4" key="1">
    <citation type="submission" date="2013-05" db="EMBL/GenBank/DDBJ databases">
        <authorList>
            <person name="Harkins D.M."/>
            <person name="Durkin A.S."/>
            <person name="Brinkac L.M."/>
            <person name="Haft D.H."/>
            <person name="Selengut J.D."/>
            <person name="Sanka R."/>
            <person name="DePew J."/>
            <person name="Purushe J."/>
            <person name="Hartskeerl R.A."/>
            <person name="Ahmed A."/>
            <person name="van der Linden H."/>
            <person name="Goris M.G.A."/>
            <person name="Vinetz J.M."/>
            <person name="Sutton G.G."/>
            <person name="Nierman W.C."/>
            <person name="Fouts D.E."/>
        </authorList>
    </citation>
    <scope>NUCLEOTIDE SEQUENCE [LARGE SCALE GENOMIC DNA]</scope>
    <source>
        <strain evidence="3 4">10</strain>
    </source>
</reference>
<dbReference type="Pfam" id="PF13472">
    <property type="entry name" value="Lipase_GDSL_2"/>
    <property type="match status" value="1"/>
</dbReference>
<feature type="signal peptide" evidence="1">
    <location>
        <begin position="1"/>
        <end position="16"/>
    </location>
</feature>
<dbReference type="PROSITE" id="PS51257">
    <property type="entry name" value="PROKAR_LIPOPROTEIN"/>
    <property type="match status" value="1"/>
</dbReference>
<comment type="caution">
    <text evidence="3">The sequence shown here is derived from an EMBL/GenBank/DDBJ whole genome shotgun (WGS) entry which is preliminary data.</text>
</comment>
<dbReference type="Gene3D" id="3.40.50.1110">
    <property type="entry name" value="SGNH hydrolase"/>
    <property type="match status" value="1"/>
</dbReference>
<dbReference type="SUPFAM" id="SSF52266">
    <property type="entry name" value="SGNH hydrolase"/>
    <property type="match status" value="1"/>
</dbReference>
<evidence type="ECO:0000259" key="2">
    <source>
        <dbReference type="Pfam" id="PF13472"/>
    </source>
</evidence>
<gene>
    <name evidence="3" type="ORF">LEP1GSC047_0742</name>
</gene>
<evidence type="ECO:0000256" key="1">
    <source>
        <dbReference type="SAM" id="SignalP"/>
    </source>
</evidence>
<name>V6HW72_9LEPT</name>
<keyword evidence="1" id="KW-0732">Signal</keyword>
<feature type="domain" description="SGNH hydrolase-type esterase" evidence="2">
    <location>
        <begin position="86"/>
        <end position="242"/>
    </location>
</feature>
<evidence type="ECO:0000313" key="4">
    <source>
        <dbReference type="Proteomes" id="UP000018719"/>
    </source>
</evidence>
<dbReference type="GO" id="GO:0004622">
    <property type="term" value="F:phosphatidylcholine lysophospholipase activity"/>
    <property type="evidence" value="ECO:0007669"/>
    <property type="project" value="TreeGrafter"/>
</dbReference>
<dbReference type="InterPro" id="IPR013830">
    <property type="entry name" value="SGNH_hydro"/>
</dbReference>